<reference evidence="8" key="1">
    <citation type="submission" date="2022-12" db="EMBL/GenBank/DDBJ databases">
        <authorList>
            <person name="Krivoruchko A.V."/>
            <person name="Elkin A."/>
        </authorList>
    </citation>
    <scope>NUCLEOTIDE SEQUENCE</scope>
    <source>
        <strain evidence="8">IEGM 1388</strain>
    </source>
</reference>
<proteinExistence type="inferred from homology"/>
<evidence type="ECO:0000313" key="9">
    <source>
        <dbReference type="Proteomes" id="UP001067235"/>
    </source>
</evidence>
<comment type="caution">
    <text evidence="8">The sequence shown here is derived from an EMBL/GenBank/DDBJ whole genome shotgun (WGS) entry which is preliminary data.</text>
</comment>
<evidence type="ECO:0000256" key="2">
    <source>
        <dbReference type="ARBA" id="ARBA00022617"/>
    </source>
</evidence>
<evidence type="ECO:0000256" key="1">
    <source>
        <dbReference type="ARBA" id="ARBA00010617"/>
    </source>
</evidence>
<organism evidence="8 9">
    <name type="scientific">Gordonia rubripertincta</name>
    <name type="common">Rhodococcus corallinus</name>
    <dbReference type="NCBI Taxonomy" id="36822"/>
    <lineage>
        <taxon>Bacteria</taxon>
        <taxon>Bacillati</taxon>
        <taxon>Actinomycetota</taxon>
        <taxon>Actinomycetes</taxon>
        <taxon>Mycobacteriales</taxon>
        <taxon>Gordoniaceae</taxon>
        <taxon>Gordonia</taxon>
    </lineage>
</organism>
<evidence type="ECO:0000256" key="4">
    <source>
        <dbReference type="ARBA" id="ARBA00023002"/>
    </source>
</evidence>
<evidence type="ECO:0000256" key="6">
    <source>
        <dbReference type="ARBA" id="ARBA00023033"/>
    </source>
</evidence>
<sequence>MSISIAEFAPRLPEFDYASRQYASDPYATIQQWRGNSWLAHSVRGYEVLSWPEASALLVDREHLDGIGADYYSQQGASDEIIRYATEGMLPLMPWVRHDPIRKVLQKAFNARDIRGMREDMRVVATRLIESNADAGRLDFVSDFLDTYPIENVCRLLGIPTADVAEFTSWTVSLARLSHNPVAPYQEEIDDALRSLYDYFGRLVETRRVEPGDDFVSALIRAAAQIDAEGFGFTEAEMFGALVNLLFAGHDTTRLQLGWAVLLLLQNRDQWELLVESPELAPQAVEEAMRLTPSLHTILRTVTGEFEVRGVRFAEGESLSINIPAANRDPEIFYDPDRFSIERPNAAQHLTFGRGHRLCLGQLLARWEMRVALEVLAENYPDLSLAMPEVLSDPAAATYGPERLVLDLGRGV</sequence>
<keyword evidence="2 7" id="KW-0349">Heme</keyword>
<dbReference type="InterPro" id="IPR017972">
    <property type="entry name" value="Cyt_P450_CS"/>
</dbReference>
<accession>A0ABT4MSB3</accession>
<dbReference type="PRINTS" id="PR00385">
    <property type="entry name" value="P450"/>
</dbReference>
<dbReference type="PANTHER" id="PTHR46696:SF6">
    <property type="entry name" value="P450, PUTATIVE (EUROFUNG)-RELATED"/>
    <property type="match status" value="1"/>
</dbReference>
<dbReference type="InterPro" id="IPR001128">
    <property type="entry name" value="Cyt_P450"/>
</dbReference>
<comment type="similarity">
    <text evidence="1 7">Belongs to the cytochrome P450 family.</text>
</comment>
<protein>
    <submittedName>
        <fullName evidence="8">Cytochrome P450</fullName>
    </submittedName>
</protein>
<evidence type="ECO:0000313" key="8">
    <source>
        <dbReference type="EMBL" id="MCZ4548617.1"/>
    </source>
</evidence>
<keyword evidence="4 7" id="KW-0560">Oxidoreductase</keyword>
<keyword evidence="9" id="KW-1185">Reference proteome</keyword>
<dbReference type="Gene3D" id="1.10.630.10">
    <property type="entry name" value="Cytochrome P450"/>
    <property type="match status" value="1"/>
</dbReference>
<gene>
    <name evidence="8" type="ORF">O4213_01390</name>
</gene>
<dbReference type="InterPro" id="IPR036396">
    <property type="entry name" value="Cyt_P450_sf"/>
</dbReference>
<dbReference type="PRINTS" id="PR00359">
    <property type="entry name" value="BP450"/>
</dbReference>
<name>A0ABT4MSB3_GORRU</name>
<dbReference type="Proteomes" id="UP001067235">
    <property type="component" value="Unassembled WGS sequence"/>
</dbReference>
<keyword evidence="5 7" id="KW-0408">Iron</keyword>
<dbReference type="RefSeq" id="WP_301569108.1">
    <property type="nucleotide sequence ID" value="NZ_JAPWIE010000001.1"/>
</dbReference>
<evidence type="ECO:0000256" key="7">
    <source>
        <dbReference type="RuleBase" id="RU000461"/>
    </source>
</evidence>
<dbReference type="PROSITE" id="PS00086">
    <property type="entry name" value="CYTOCHROME_P450"/>
    <property type="match status" value="1"/>
</dbReference>
<dbReference type="InterPro" id="IPR002397">
    <property type="entry name" value="Cyt_P450_B"/>
</dbReference>
<dbReference type="PANTHER" id="PTHR46696">
    <property type="entry name" value="P450, PUTATIVE (EUROFUNG)-RELATED"/>
    <property type="match status" value="1"/>
</dbReference>
<evidence type="ECO:0000256" key="3">
    <source>
        <dbReference type="ARBA" id="ARBA00022723"/>
    </source>
</evidence>
<dbReference type="Pfam" id="PF00067">
    <property type="entry name" value="p450"/>
    <property type="match status" value="1"/>
</dbReference>
<dbReference type="EMBL" id="JAPWIE010000001">
    <property type="protein sequence ID" value="MCZ4548617.1"/>
    <property type="molecule type" value="Genomic_DNA"/>
</dbReference>
<keyword evidence="6 7" id="KW-0503">Monooxygenase</keyword>
<keyword evidence="3 7" id="KW-0479">Metal-binding</keyword>
<dbReference type="SUPFAM" id="SSF48264">
    <property type="entry name" value="Cytochrome P450"/>
    <property type="match status" value="1"/>
</dbReference>
<evidence type="ECO:0000256" key="5">
    <source>
        <dbReference type="ARBA" id="ARBA00023004"/>
    </source>
</evidence>